<evidence type="ECO:0000313" key="3">
    <source>
        <dbReference type="Proteomes" id="UP000182491"/>
    </source>
</evidence>
<dbReference type="STRING" id="388950.GCA_001611675_01390"/>
<dbReference type="Proteomes" id="UP000182491">
    <property type="component" value="Unassembled WGS sequence"/>
</dbReference>
<feature type="compositionally biased region" description="Basic and acidic residues" evidence="1">
    <location>
        <begin position="105"/>
        <end position="124"/>
    </location>
</feature>
<keyword evidence="3" id="KW-1185">Reference proteome</keyword>
<reference evidence="3" key="1">
    <citation type="submission" date="2016-10" db="EMBL/GenBank/DDBJ databases">
        <authorList>
            <person name="Varghese N."/>
        </authorList>
    </citation>
    <scope>NUCLEOTIDE SEQUENCE [LARGE SCALE GENOMIC DNA]</scope>
    <source>
        <strain evidence="3">DSM 18820</strain>
    </source>
</reference>
<feature type="compositionally biased region" description="Polar residues" evidence="1">
    <location>
        <begin position="54"/>
        <end position="64"/>
    </location>
</feature>
<accession>A0A1I7IEH2</accession>
<feature type="compositionally biased region" description="Basic and acidic residues" evidence="1">
    <location>
        <begin position="65"/>
        <end position="90"/>
    </location>
</feature>
<feature type="compositionally biased region" description="Basic and acidic residues" evidence="1">
    <location>
        <begin position="1"/>
        <end position="20"/>
    </location>
</feature>
<dbReference type="EMBL" id="FPCA01000002">
    <property type="protein sequence ID" value="SFU71325.1"/>
    <property type="molecule type" value="Genomic_DNA"/>
</dbReference>
<evidence type="ECO:0000313" key="2">
    <source>
        <dbReference type="EMBL" id="SFU71325.1"/>
    </source>
</evidence>
<proteinExistence type="predicted"/>
<feature type="region of interest" description="Disordered" evidence="1">
    <location>
        <begin position="1"/>
        <end position="148"/>
    </location>
</feature>
<feature type="compositionally biased region" description="Basic residues" evidence="1">
    <location>
        <begin position="21"/>
        <end position="35"/>
    </location>
</feature>
<organism evidence="2 3">
    <name type="scientific">Pontibacter akesuensis</name>
    <dbReference type="NCBI Taxonomy" id="388950"/>
    <lineage>
        <taxon>Bacteria</taxon>
        <taxon>Pseudomonadati</taxon>
        <taxon>Bacteroidota</taxon>
        <taxon>Cytophagia</taxon>
        <taxon>Cytophagales</taxon>
        <taxon>Hymenobacteraceae</taxon>
        <taxon>Pontibacter</taxon>
    </lineage>
</organism>
<protein>
    <submittedName>
        <fullName evidence="2">Uncharacterized protein</fullName>
    </submittedName>
</protein>
<feature type="compositionally biased region" description="Basic residues" evidence="1">
    <location>
        <begin position="92"/>
        <end position="102"/>
    </location>
</feature>
<evidence type="ECO:0000256" key="1">
    <source>
        <dbReference type="SAM" id="MobiDB-lite"/>
    </source>
</evidence>
<gene>
    <name evidence="2" type="ORF">SAMN04487941_2151</name>
</gene>
<dbReference type="AlphaFoldDB" id="A0A1I7IEH2"/>
<dbReference type="OrthoDB" id="852878at2"/>
<name>A0A1I7IEH2_9BACT</name>
<dbReference type="RefSeq" id="WP_068837480.1">
    <property type="nucleotide sequence ID" value="NZ_BMXC01000002.1"/>
</dbReference>
<sequence>MQHEQHEQHDHDPRHRDHREQQRHRREHQQHHNRQQHRDDNFNDSGSRWGEPTTPLNLHQQNDWQPRDIGRFEREGKYHHEEWRPNEPQHRNQYRPHHHKQPLWRQRDVHFDPSNQRVEDRWAEDPTMPHPRQRPPRHYDGFWQDYED</sequence>